<evidence type="ECO:0000313" key="3">
    <source>
        <dbReference type="EMBL" id="GAA2026845.1"/>
    </source>
</evidence>
<dbReference type="InterPro" id="IPR036388">
    <property type="entry name" value="WH-like_DNA-bd_sf"/>
</dbReference>
<feature type="compositionally biased region" description="Low complexity" evidence="1">
    <location>
        <begin position="82"/>
        <end position="101"/>
    </location>
</feature>
<dbReference type="EMBL" id="BAAANB010000005">
    <property type="protein sequence ID" value="GAA2026845.1"/>
    <property type="molecule type" value="Genomic_DNA"/>
</dbReference>
<dbReference type="InterPro" id="IPR007630">
    <property type="entry name" value="RNA_pol_sigma70_r4"/>
</dbReference>
<comment type="caution">
    <text evidence="3">The sequence shown here is derived from an EMBL/GenBank/DDBJ whole genome shotgun (WGS) entry which is preliminary data.</text>
</comment>
<protein>
    <recommendedName>
        <fullName evidence="2">RNA polymerase sigma-70 region 4 domain-containing protein</fullName>
    </recommendedName>
</protein>
<keyword evidence="4" id="KW-1185">Reference proteome</keyword>
<gene>
    <name evidence="3" type="ORF">GCM10009740_15730</name>
</gene>
<sequence length="135" mass="14176">MVEVAEEDAALDVVLDDVLVEESLGRLQANHRDIVRCLYYQRLVVAKTSARLDLPEGSVKSTDAYAVRDLRVALDGWGDEMTTGPTGPTGPTGSTGSTGAAGVAGRARSIRPLSPLPKPGSRAPRTVTGSGRSCR</sequence>
<dbReference type="InterPro" id="IPR013324">
    <property type="entry name" value="RNA_pol_sigma_r3/r4-like"/>
</dbReference>
<organism evidence="3 4">
    <name type="scientific">Terrabacter terrae</name>
    <dbReference type="NCBI Taxonomy" id="318434"/>
    <lineage>
        <taxon>Bacteria</taxon>
        <taxon>Bacillati</taxon>
        <taxon>Actinomycetota</taxon>
        <taxon>Actinomycetes</taxon>
        <taxon>Micrococcales</taxon>
        <taxon>Intrasporangiaceae</taxon>
        <taxon>Terrabacter</taxon>
    </lineage>
</organism>
<evidence type="ECO:0000259" key="2">
    <source>
        <dbReference type="Pfam" id="PF04545"/>
    </source>
</evidence>
<accession>A0ABN2U309</accession>
<dbReference type="Proteomes" id="UP001501285">
    <property type="component" value="Unassembled WGS sequence"/>
</dbReference>
<evidence type="ECO:0000313" key="4">
    <source>
        <dbReference type="Proteomes" id="UP001501285"/>
    </source>
</evidence>
<proteinExistence type="predicted"/>
<dbReference type="RefSeq" id="WP_343989742.1">
    <property type="nucleotide sequence ID" value="NZ_BAAANB010000005.1"/>
</dbReference>
<evidence type="ECO:0000256" key="1">
    <source>
        <dbReference type="SAM" id="MobiDB-lite"/>
    </source>
</evidence>
<dbReference type="Pfam" id="PF04545">
    <property type="entry name" value="Sigma70_r4"/>
    <property type="match status" value="1"/>
</dbReference>
<feature type="region of interest" description="Disordered" evidence="1">
    <location>
        <begin position="77"/>
        <end position="135"/>
    </location>
</feature>
<reference evidence="3 4" key="1">
    <citation type="journal article" date="2019" name="Int. J. Syst. Evol. Microbiol.">
        <title>The Global Catalogue of Microorganisms (GCM) 10K type strain sequencing project: providing services to taxonomists for standard genome sequencing and annotation.</title>
        <authorList>
            <consortium name="The Broad Institute Genomics Platform"/>
            <consortium name="The Broad Institute Genome Sequencing Center for Infectious Disease"/>
            <person name="Wu L."/>
            <person name="Ma J."/>
        </authorList>
    </citation>
    <scope>NUCLEOTIDE SEQUENCE [LARGE SCALE GENOMIC DNA]</scope>
    <source>
        <strain evidence="3 4">JCM 14283</strain>
    </source>
</reference>
<feature type="domain" description="RNA polymerase sigma-70 region 4" evidence="2">
    <location>
        <begin position="24"/>
        <end position="71"/>
    </location>
</feature>
<dbReference type="Gene3D" id="1.10.10.10">
    <property type="entry name" value="Winged helix-like DNA-binding domain superfamily/Winged helix DNA-binding domain"/>
    <property type="match status" value="1"/>
</dbReference>
<dbReference type="SUPFAM" id="SSF88659">
    <property type="entry name" value="Sigma3 and sigma4 domains of RNA polymerase sigma factors"/>
    <property type="match status" value="1"/>
</dbReference>
<name>A0ABN2U309_9MICO</name>